<feature type="transmembrane region" description="Helical" evidence="2">
    <location>
        <begin position="60"/>
        <end position="77"/>
    </location>
</feature>
<keyword evidence="2" id="KW-0812">Transmembrane</keyword>
<keyword evidence="2" id="KW-0472">Membrane</keyword>
<keyword evidence="4" id="KW-1185">Reference proteome</keyword>
<protein>
    <submittedName>
        <fullName evidence="3">Uncharacterized protein</fullName>
    </submittedName>
</protein>
<dbReference type="EMBL" id="FSRO01000001">
    <property type="protein sequence ID" value="SIO41008.1"/>
    <property type="molecule type" value="Genomic_DNA"/>
</dbReference>
<organism evidence="3 4">
    <name type="scientific">Nitrosomonas cryotolerans ATCC 49181</name>
    <dbReference type="NCBI Taxonomy" id="1131553"/>
    <lineage>
        <taxon>Bacteria</taxon>
        <taxon>Pseudomonadati</taxon>
        <taxon>Pseudomonadota</taxon>
        <taxon>Betaproteobacteria</taxon>
        <taxon>Nitrosomonadales</taxon>
        <taxon>Nitrosomonadaceae</taxon>
        <taxon>Nitrosomonas</taxon>
    </lineage>
</organism>
<keyword evidence="2" id="KW-1133">Transmembrane helix</keyword>
<proteinExistence type="predicted"/>
<accession>A0A1N6J9F1</accession>
<evidence type="ECO:0000313" key="4">
    <source>
        <dbReference type="Proteomes" id="UP000185062"/>
    </source>
</evidence>
<evidence type="ECO:0000256" key="2">
    <source>
        <dbReference type="SAM" id="Phobius"/>
    </source>
</evidence>
<dbReference type="Proteomes" id="UP000185062">
    <property type="component" value="Unassembled WGS sequence"/>
</dbReference>
<dbReference type="RefSeq" id="WP_074202612.1">
    <property type="nucleotide sequence ID" value="NZ_FSRO01000001.1"/>
</dbReference>
<feature type="region of interest" description="Disordered" evidence="1">
    <location>
        <begin position="100"/>
        <end position="128"/>
    </location>
</feature>
<dbReference type="STRING" id="44575.SAMN05216419_104812"/>
<name>A0A1N6J9F1_9PROT</name>
<reference evidence="3 4" key="1">
    <citation type="submission" date="2016-12" db="EMBL/GenBank/DDBJ databases">
        <authorList>
            <person name="Song W.-J."/>
            <person name="Kurnit D.M."/>
        </authorList>
    </citation>
    <scope>NUCLEOTIDE SEQUENCE [LARGE SCALE GENOMIC DNA]</scope>
    <source>
        <strain evidence="3 4">ATCC 49181</strain>
    </source>
</reference>
<evidence type="ECO:0000313" key="3">
    <source>
        <dbReference type="EMBL" id="SIO41008.1"/>
    </source>
</evidence>
<gene>
    <name evidence="3" type="ORF">SAMN02743940_2426</name>
</gene>
<dbReference type="AlphaFoldDB" id="A0A1N6J9F1"/>
<evidence type="ECO:0000256" key="1">
    <source>
        <dbReference type="SAM" id="MobiDB-lite"/>
    </source>
</evidence>
<sequence>MSMKKWTDEELASTRDKLDAWNSRHSSSGWGPKLWLLTAFLGAFAISTGFAFIFFDGVTALSIILMVLGSVTCFSWYKSEKQRKDNITFLAEINKEIDHRRKRTEPKSKTKNNEDTKIDKKTENESSQ</sequence>
<dbReference type="eggNOG" id="ENOG5031WFY">
    <property type="taxonomic scope" value="Bacteria"/>
</dbReference>
<feature type="transmembrane region" description="Helical" evidence="2">
    <location>
        <begin position="34"/>
        <end position="54"/>
    </location>
</feature>